<dbReference type="GO" id="GO:0044183">
    <property type="term" value="F:protein folding chaperone"/>
    <property type="evidence" value="ECO:0007669"/>
    <property type="project" value="TreeGrafter"/>
</dbReference>
<dbReference type="Gene3D" id="1.25.40.10">
    <property type="entry name" value="Tetratricopeptide repeat domain"/>
    <property type="match status" value="1"/>
</dbReference>
<dbReference type="Proteomes" id="UP000187209">
    <property type="component" value="Unassembled WGS sequence"/>
</dbReference>
<comment type="caution">
    <text evidence="2">The sequence shown here is derived from an EMBL/GenBank/DDBJ whole genome shotgun (WGS) entry which is preliminary data.</text>
</comment>
<keyword evidence="3" id="KW-1185">Reference proteome</keyword>
<dbReference type="PANTHER" id="PTHR46512">
    <property type="entry name" value="PEPTIDYLPROLYL ISOMERASE"/>
    <property type="match status" value="1"/>
</dbReference>
<sequence>MLLHEIDGPEPEPSMKVTEGIPPEEPLNTKIGFEVRKKKVYYKKILERGIGWEKPGEEDEITMSIADVTDMLQDFGPPQIYTKNDLFPSFFRAIRDLKRGEVSQIHIPKTMNEGVAKIFRVRMIDWISCQNLEWGMRKRIKVKGKDTSIARRDECKINMTIYQDNEIIYEIKDFYNRIEIEEVGPGVAEILRAMKKYETSVTQVKINVFREQFSKFASFNMGQEDVFVEIQITKFLKYHDISLDCTFFKCELEDGTGDRTLPNNNAKVSVWYRYIIEEQIVDTNWDSEPVTFYMDEDEVPTLWINCSRQMKVGDLYKVECDLSLPKVTEMSDGLLERYHFSQFMRPGVRFAYFYIKNLSFVIGRPNNLLNLQERLEESKRVKAAADRFFHIGLFERAHDKYKAATQFVEPFTDDEDNYKSQLIILYRNMSLCNFKTNKFIESSEDATKVLDMSPADTKALYRRAVAKRETRNYPQAIEDLKKAIEISRIKKDENSLKQLSAELITVNNLYEEFLKREKELFTGIFK</sequence>
<dbReference type="InterPro" id="IPR046357">
    <property type="entry name" value="PPIase_dom_sf"/>
</dbReference>
<dbReference type="InterPro" id="IPR011990">
    <property type="entry name" value="TPR-like_helical_dom_sf"/>
</dbReference>
<dbReference type="GO" id="GO:0016020">
    <property type="term" value="C:membrane"/>
    <property type="evidence" value="ECO:0007669"/>
    <property type="project" value="TreeGrafter"/>
</dbReference>
<evidence type="ECO:0000313" key="2">
    <source>
        <dbReference type="EMBL" id="OMJ93603.1"/>
    </source>
</evidence>
<protein>
    <submittedName>
        <fullName evidence="2">Uncharacterized protein</fullName>
    </submittedName>
</protein>
<dbReference type="PANTHER" id="PTHR46512:SF1">
    <property type="entry name" value="PEPTIDYLPROLYL ISOMERASE"/>
    <property type="match status" value="1"/>
</dbReference>
<reference evidence="2 3" key="1">
    <citation type="submission" date="2016-11" db="EMBL/GenBank/DDBJ databases">
        <title>The macronuclear genome of Stentor coeruleus: a giant cell with tiny introns.</title>
        <authorList>
            <person name="Slabodnick M."/>
            <person name="Ruby J.G."/>
            <person name="Reiff S.B."/>
            <person name="Swart E.C."/>
            <person name="Gosai S."/>
            <person name="Prabakaran S."/>
            <person name="Witkowska E."/>
            <person name="Larue G.E."/>
            <person name="Fisher S."/>
            <person name="Freeman R.M."/>
            <person name="Gunawardena J."/>
            <person name="Chu W."/>
            <person name="Stover N.A."/>
            <person name="Gregory B.D."/>
            <person name="Nowacki M."/>
            <person name="Derisi J."/>
            <person name="Roy S.W."/>
            <person name="Marshall W.F."/>
            <person name="Sood P."/>
        </authorList>
    </citation>
    <scope>NUCLEOTIDE SEQUENCE [LARGE SCALE GENOMIC DNA]</scope>
    <source>
        <strain evidence="2">WM001</strain>
    </source>
</reference>
<dbReference type="EMBL" id="MPUH01000040">
    <property type="protein sequence ID" value="OMJ93603.1"/>
    <property type="molecule type" value="Genomic_DNA"/>
</dbReference>
<evidence type="ECO:0000313" key="3">
    <source>
        <dbReference type="Proteomes" id="UP000187209"/>
    </source>
</evidence>
<dbReference type="InterPro" id="IPR050754">
    <property type="entry name" value="FKBP4/5/8-like"/>
</dbReference>
<name>A0A1R2CXA4_9CILI</name>
<accession>A0A1R2CXA4</accession>
<dbReference type="GO" id="GO:0005829">
    <property type="term" value="C:cytosol"/>
    <property type="evidence" value="ECO:0007669"/>
    <property type="project" value="TreeGrafter"/>
</dbReference>
<dbReference type="SUPFAM" id="SSF48452">
    <property type="entry name" value="TPR-like"/>
    <property type="match status" value="1"/>
</dbReference>
<dbReference type="AlphaFoldDB" id="A0A1R2CXA4"/>
<dbReference type="InterPro" id="IPR019734">
    <property type="entry name" value="TPR_rpt"/>
</dbReference>
<dbReference type="GO" id="GO:0003755">
    <property type="term" value="F:peptidyl-prolyl cis-trans isomerase activity"/>
    <property type="evidence" value="ECO:0007669"/>
    <property type="project" value="InterPro"/>
</dbReference>
<dbReference type="SMART" id="SM00028">
    <property type="entry name" value="TPR"/>
    <property type="match status" value="2"/>
</dbReference>
<organism evidence="2 3">
    <name type="scientific">Stentor coeruleus</name>
    <dbReference type="NCBI Taxonomy" id="5963"/>
    <lineage>
        <taxon>Eukaryota</taxon>
        <taxon>Sar</taxon>
        <taxon>Alveolata</taxon>
        <taxon>Ciliophora</taxon>
        <taxon>Postciliodesmatophora</taxon>
        <taxon>Heterotrichea</taxon>
        <taxon>Heterotrichida</taxon>
        <taxon>Stentoridae</taxon>
        <taxon>Stentor</taxon>
    </lineage>
</organism>
<dbReference type="GO" id="GO:0012505">
    <property type="term" value="C:endomembrane system"/>
    <property type="evidence" value="ECO:0007669"/>
    <property type="project" value="TreeGrafter"/>
</dbReference>
<dbReference type="OrthoDB" id="1902587at2759"/>
<dbReference type="Gene3D" id="3.10.50.40">
    <property type="match status" value="1"/>
</dbReference>
<proteinExistence type="predicted"/>
<evidence type="ECO:0000256" key="1">
    <source>
        <dbReference type="SAM" id="MobiDB-lite"/>
    </source>
</evidence>
<gene>
    <name evidence="2" type="ORF">SteCoe_3442</name>
</gene>
<feature type="region of interest" description="Disordered" evidence="1">
    <location>
        <begin position="1"/>
        <end position="23"/>
    </location>
</feature>
<dbReference type="GO" id="GO:0005740">
    <property type="term" value="C:mitochondrial envelope"/>
    <property type="evidence" value="ECO:0007669"/>
    <property type="project" value="TreeGrafter"/>
</dbReference>
<dbReference type="SUPFAM" id="SSF54534">
    <property type="entry name" value="FKBP-like"/>
    <property type="match status" value="1"/>
</dbReference>